<dbReference type="InterPro" id="IPR027282">
    <property type="entry name" value="TPS"/>
</dbReference>
<dbReference type="GO" id="GO:0009279">
    <property type="term" value="C:cell outer membrane"/>
    <property type="evidence" value="ECO:0007669"/>
    <property type="project" value="UniProtKB-SubCell"/>
</dbReference>
<evidence type="ECO:0000313" key="10">
    <source>
        <dbReference type="EMBL" id="XBS70617.1"/>
    </source>
</evidence>
<dbReference type="Gene3D" id="2.40.160.50">
    <property type="entry name" value="membrane protein fhac: a member of the omp85/tpsb transporter family"/>
    <property type="match status" value="1"/>
</dbReference>
<dbReference type="InterPro" id="IPR035251">
    <property type="entry name" value="ShlB_POTRA"/>
</dbReference>
<protein>
    <submittedName>
        <fullName evidence="10">ShlB/FhaC/HecB family hemolysin secretion/activation protein</fullName>
    </submittedName>
</protein>
<keyword evidence="7" id="KW-0472">Membrane</keyword>
<dbReference type="InterPro" id="IPR034746">
    <property type="entry name" value="POTRA"/>
</dbReference>
<dbReference type="GO" id="GO:0008320">
    <property type="term" value="F:protein transmembrane transporter activity"/>
    <property type="evidence" value="ECO:0007669"/>
    <property type="project" value="TreeGrafter"/>
</dbReference>
<feature type="domain" description="POTRA" evidence="9">
    <location>
        <begin position="73"/>
        <end position="148"/>
    </location>
</feature>
<dbReference type="AlphaFoldDB" id="A0AAU7QD89"/>
<dbReference type="Pfam" id="PF17287">
    <property type="entry name" value="POTRA_3"/>
    <property type="match status" value="1"/>
</dbReference>
<name>A0AAU7QD89_9GAMM</name>
<evidence type="ECO:0000256" key="7">
    <source>
        <dbReference type="ARBA" id="ARBA00023136"/>
    </source>
</evidence>
<dbReference type="InterPro" id="IPR013686">
    <property type="entry name" value="Polypept-transport_assoc_ShlB"/>
</dbReference>
<dbReference type="Pfam" id="PF03865">
    <property type="entry name" value="ShlB"/>
    <property type="match status" value="1"/>
</dbReference>
<keyword evidence="3" id="KW-0813">Transport</keyword>
<evidence type="ECO:0000256" key="2">
    <source>
        <dbReference type="ARBA" id="ARBA00009055"/>
    </source>
</evidence>
<dbReference type="Gene3D" id="3.10.20.310">
    <property type="entry name" value="membrane protein fhac"/>
    <property type="match status" value="1"/>
</dbReference>
<keyword evidence="8" id="KW-0998">Cell outer membrane</keyword>
<evidence type="ECO:0000259" key="9">
    <source>
        <dbReference type="PROSITE" id="PS51779"/>
    </source>
</evidence>
<reference evidence="10" key="1">
    <citation type="submission" date="2024-06" db="EMBL/GenBank/DDBJ databases">
        <authorList>
            <person name="Coelho C."/>
            <person name="Bento M."/>
            <person name="Garcia E."/>
            <person name="Camelo A."/>
            <person name="Brandao I."/>
            <person name="Espirito Santo C."/>
            <person name="Trovao J."/>
            <person name="Verissimo A."/>
            <person name="Costa J."/>
            <person name="Tiago I."/>
        </authorList>
    </citation>
    <scope>NUCLEOTIDE SEQUENCE</scope>
    <source>
        <strain evidence="10">KWT182</strain>
    </source>
</reference>
<evidence type="ECO:0000256" key="5">
    <source>
        <dbReference type="ARBA" id="ARBA00022692"/>
    </source>
</evidence>
<dbReference type="Pfam" id="PF08479">
    <property type="entry name" value="POTRA_2"/>
    <property type="match status" value="1"/>
</dbReference>
<dbReference type="InterPro" id="IPR005565">
    <property type="entry name" value="Hemolysn_activator_HlyB_C"/>
</dbReference>
<evidence type="ECO:0000256" key="4">
    <source>
        <dbReference type="ARBA" id="ARBA00022452"/>
    </source>
</evidence>
<dbReference type="GO" id="GO:0046819">
    <property type="term" value="P:protein secretion by the type V secretion system"/>
    <property type="evidence" value="ECO:0007669"/>
    <property type="project" value="TreeGrafter"/>
</dbReference>
<dbReference type="PROSITE" id="PS51779">
    <property type="entry name" value="POTRA"/>
    <property type="match status" value="1"/>
</dbReference>
<gene>
    <name evidence="10" type="ORF">ABK905_05460</name>
</gene>
<evidence type="ECO:0000256" key="1">
    <source>
        <dbReference type="ARBA" id="ARBA00004442"/>
    </source>
</evidence>
<keyword evidence="4" id="KW-1134">Transmembrane beta strand</keyword>
<evidence type="ECO:0000256" key="6">
    <source>
        <dbReference type="ARBA" id="ARBA00022927"/>
    </source>
</evidence>
<evidence type="ECO:0000256" key="8">
    <source>
        <dbReference type="ARBA" id="ARBA00023237"/>
    </source>
</evidence>
<evidence type="ECO:0000256" key="3">
    <source>
        <dbReference type="ARBA" id="ARBA00022448"/>
    </source>
</evidence>
<comment type="similarity">
    <text evidence="2">Belongs to the TPS (TC 1.B.20) family.</text>
</comment>
<dbReference type="PANTHER" id="PTHR34597:SF3">
    <property type="entry name" value="OUTER MEMBRANE TRANSPORTER CDIB"/>
    <property type="match status" value="1"/>
</dbReference>
<dbReference type="PANTHER" id="PTHR34597">
    <property type="entry name" value="SLR1661 PROTEIN"/>
    <property type="match status" value="1"/>
</dbReference>
<dbReference type="PIRSF" id="PIRSF029745">
    <property type="entry name" value="FhaC"/>
    <property type="match status" value="1"/>
</dbReference>
<dbReference type="EMBL" id="CP157947">
    <property type="protein sequence ID" value="XBS70617.1"/>
    <property type="molecule type" value="Genomic_DNA"/>
</dbReference>
<accession>A0AAU7QD89</accession>
<comment type="subcellular location">
    <subcellularLocation>
        <location evidence="1">Cell outer membrane</location>
    </subcellularLocation>
</comment>
<keyword evidence="6" id="KW-0653">Protein transport</keyword>
<keyword evidence="5" id="KW-0812">Transmembrane</keyword>
<organism evidence="10">
    <name type="scientific">Acerihabitans sp. KWT182</name>
    <dbReference type="NCBI Taxonomy" id="3157919"/>
    <lineage>
        <taxon>Bacteria</taxon>
        <taxon>Pseudomonadati</taxon>
        <taxon>Pseudomonadota</taxon>
        <taxon>Gammaproteobacteria</taxon>
        <taxon>Enterobacterales</taxon>
        <taxon>Pectobacteriaceae</taxon>
        <taxon>Acerihabitans</taxon>
    </lineage>
</organism>
<sequence length="554" mass="60931">MERRLPVNIGLLSVGLLFICGRAVAISPADRDVIQQQQTEQLNQASRQRQALQRTAPLSPLSTQAAIPGGPCFHLDTIVLQGADIMPGAVRQRLIAPYLRQCVGLSQINLLVRQVSDWYIAQGYITSRAFLTGQDLSGGTLRLTVMEGRLQNIRLENHDARLLHMAFPGLKGKILNLRDIEQGMEQINRLRRDPVQIDIQPGSEPGYSIVNLTAAHEKPLGLNAGFDNSGQKSTGVGQLNTGLTANNPLGLADQWFLNASRSSGFVSDRNARSVQAGFSLPYGYWLLDYSYSYSDYLNTINEQGYDWRSAGDSQAHRLTLSRVVFRNGMMKTGLMLALTHRISRNDLNDTRLDSSSYELTSLTAGINHSQKLWGGYATLSPFVSRGMPWLEAGSDYQAGGQPAIDFTKWGATASYYLPLAGNFTYLTSLSGQWTGDRLYGAERMTLGGESSVRGFKEQYLSGDNGGYWRNEIDRPITVLPVLGDIGALAALDVGYLRHDRQDVDSAGTLWGAAVGVSSSNRNFVSQFTLGWPLAYPRSLAPDRVSVYYRFGVTL</sequence>
<dbReference type="InterPro" id="IPR051544">
    <property type="entry name" value="TPS_OM_transporter"/>
</dbReference>
<proteinExistence type="inferred from homology"/>
<dbReference type="GO" id="GO:0098046">
    <property type="term" value="C:type V protein secretion system complex"/>
    <property type="evidence" value="ECO:0007669"/>
    <property type="project" value="TreeGrafter"/>
</dbReference>